<keyword evidence="1" id="KW-0472">Membrane</keyword>
<accession>A0AAJ6W037</accession>
<dbReference type="AlphaFoldDB" id="A0AAJ6W037"/>
<dbReference type="RefSeq" id="XP_003746988.1">
    <property type="nucleotide sequence ID" value="XM_003746940.2"/>
</dbReference>
<keyword evidence="1" id="KW-1133">Transmembrane helix</keyword>
<evidence type="ECO:0000256" key="1">
    <source>
        <dbReference type="SAM" id="Phobius"/>
    </source>
</evidence>
<dbReference type="Proteomes" id="UP000694867">
    <property type="component" value="Unplaced"/>
</dbReference>
<keyword evidence="1" id="KW-0812">Transmembrane</keyword>
<dbReference type="KEGG" id="goe:100899801"/>
<reference evidence="3" key="1">
    <citation type="submission" date="2025-08" db="UniProtKB">
        <authorList>
            <consortium name="RefSeq"/>
        </authorList>
    </citation>
    <scope>IDENTIFICATION</scope>
</reference>
<sequence length="148" mass="16752">MMSPAPRFRTGGLGALLPPFDWKSLANVFCGCVLIIIMLSTLMPVSWGKFSVRMDSSGRPIQRKTNLVTRDPWKKLIDSGCLILNEELFFAPDEKCPAVIKSALEEANSVFERFRLSWPCYQLKQSTHSVNCSGYKRSMADRKIEDET</sequence>
<name>A0AAJ6W037_9ACAR</name>
<organism evidence="2 3">
    <name type="scientific">Galendromus occidentalis</name>
    <name type="common">western predatory mite</name>
    <dbReference type="NCBI Taxonomy" id="34638"/>
    <lineage>
        <taxon>Eukaryota</taxon>
        <taxon>Metazoa</taxon>
        <taxon>Ecdysozoa</taxon>
        <taxon>Arthropoda</taxon>
        <taxon>Chelicerata</taxon>
        <taxon>Arachnida</taxon>
        <taxon>Acari</taxon>
        <taxon>Parasitiformes</taxon>
        <taxon>Mesostigmata</taxon>
        <taxon>Gamasina</taxon>
        <taxon>Phytoseioidea</taxon>
        <taxon>Phytoseiidae</taxon>
        <taxon>Typhlodrominae</taxon>
        <taxon>Galendromus</taxon>
    </lineage>
</organism>
<feature type="transmembrane region" description="Helical" evidence="1">
    <location>
        <begin position="25"/>
        <end position="47"/>
    </location>
</feature>
<keyword evidence="2" id="KW-1185">Reference proteome</keyword>
<dbReference type="GeneID" id="100899801"/>
<gene>
    <name evidence="3" type="primary">LOC100899801</name>
</gene>
<evidence type="ECO:0000313" key="2">
    <source>
        <dbReference type="Proteomes" id="UP000694867"/>
    </source>
</evidence>
<protein>
    <submittedName>
        <fullName evidence="3">Uncharacterized protein LOC100899801</fullName>
    </submittedName>
</protein>
<evidence type="ECO:0000313" key="3">
    <source>
        <dbReference type="RefSeq" id="XP_003746988.1"/>
    </source>
</evidence>
<proteinExistence type="predicted"/>